<reference evidence="1 2" key="1">
    <citation type="submission" date="2018-05" db="EMBL/GenBank/DDBJ databases">
        <title>The Hungate 1000. A catalogue of reference genomes from the rumen microbiome.</title>
        <authorList>
            <person name="Kelly W."/>
        </authorList>
    </citation>
    <scope>NUCLEOTIDE SEQUENCE [LARGE SCALE GENOMIC DNA]</scope>
    <source>
        <strain evidence="1 2">SAb67</strain>
    </source>
</reference>
<evidence type="ECO:0000313" key="2">
    <source>
        <dbReference type="Proteomes" id="UP000245720"/>
    </source>
</evidence>
<comment type="caution">
    <text evidence="1">The sequence shown here is derived from an EMBL/GenBank/DDBJ whole genome shotgun (WGS) entry which is preliminary data.</text>
</comment>
<evidence type="ECO:0000313" key="1">
    <source>
        <dbReference type="EMBL" id="PWJ13983.1"/>
    </source>
</evidence>
<evidence type="ECO:0008006" key="3">
    <source>
        <dbReference type="Google" id="ProtNLM"/>
    </source>
</evidence>
<dbReference type="RefSeq" id="WP_109725770.1">
    <property type="nucleotide sequence ID" value="NZ_QGDI01000003.1"/>
</dbReference>
<name>A0A315Y338_RUMFL</name>
<gene>
    <name evidence="1" type="ORF">IE37_00914</name>
</gene>
<proteinExistence type="predicted"/>
<sequence>MNEPIPKPCKCGNTFVGPTHHFDSISLRTVYHVSCLICGKQGKSADTPEGAIEAWNKEGEK</sequence>
<accession>A0A315Y338</accession>
<dbReference type="EMBL" id="QGDI01000003">
    <property type="protein sequence ID" value="PWJ13983.1"/>
    <property type="molecule type" value="Genomic_DNA"/>
</dbReference>
<dbReference type="AlphaFoldDB" id="A0A315Y338"/>
<organism evidence="1 2">
    <name type="scientific">Ruminococcus flavefaciens</name>
    <dbReference type="NCBI Taxonomy" id="1265"/>
    <lineage>
        <taxon>Bacteria</taxon>
        <taxon>Bacillati</taxon>
        <taxon>Bacillota</taxon>
        <taxon>Clostridia</taxon>
        <taxon>Eubacteriales</taxon>
        <taxon>Oscillospiraceae</taxon>
        <taxon>Ruminococcus</taxon>
    </lineage>
</organism>
<protein>
    <recommendedName>
        <fullName evidence="3">Restriction alleviation protein, Lar family</fullName>
    </recommendedName>
</protein>
<dbReference type="Proteomes" id="UP000245720">
    <property type="component" value="Unassembled WGS sequence"/>
</dbReference>